<proteinExistence type="predicted"/>
<evidence type="ECO:0000313" key="2">
    <source>
        <dbReference type="Proteomes" id="UP001162992"/>
    </source>
</evidence>
<organism evidence="1 2">
    <name type="scientific">Diphasiastrum complanatum</name>
    <name type="common">Issler's clubmoss</name>
    <name type="synonym">Lycopodium complanatum</name>
    <dbReference type="NCBI Taxonomy" id="34168"/>
    <lineage>
        <taxon>Eukaryota</taxon>
        <taxon>Viridiplantae</taxon>
        <taxon>Streptophyta</taxon>
        <taxon>Embryophyta</taxon>
        <taxon>Tracheophyta</taxon>
        <taxon>Lycopodiopsida</taxon>
        <taxon>Lycopodiales</taxon>
        <taxon>Lycopodiaceae</taxon>
        <taxon>Lycopodioideae</taxon>
        <taxon>Diphasiastrum</taxon>
    </lineage>
</organism>
<comment type="caution">
    <text evidence="1">The sequence shown here is derived from an EMBL/GenBank/DDBJ whole genome shotgun (WGS) entry which is preliminary data.</text>
</comment>
<accession>A0ACC2B6L2</accession>
<dbReference type="EMBL" id="CM055108">
    <property type="protein sequence ID" value="KAJ7525409.1"/>
    <property type="molecule type" value="Genomic_DNA"/>
</dbReference>
<reference evidence="2" key="1">
    <citation type="journal article" date="2024" name="Proc. Natl. Acad. Sci. U.S.A.">
        <title>Extraordinary preservation of gene collinearity over three hundred million years revealed in homosporous lycophytes.</title>
        <authorList>
            <person name="Li C."/>
            <person name="Wickell D."/>
            <person name="Kuo L.Y."/>
            <person name="Chen X."/>
            <person name="Nie B."/>
            <person name="Liao X."/>
            <person name="Peng D."/>
            <person name="Ji J."/>
            <person name="Jenkins J."/>
            <person name="Williams M."/>
            <person name="Shu S."/>
            <person name="Plott C."/>
            <person name="Barry K."/>
            <person name="Rajasekar S."/>
            <person name="Grimwood J."/>
            <person name="Han X."/>
            <person name="Sun S."/>
            <person name="Hou Z."/>
            <person name="He W."/>
            <person name="Dai G."/>
            <person name="Sun C."/>
            <person name="Schmutz J."/>
            <person name="Leebens-Mack J.H."/>
            <person name="Li F.W."/>
            <person name="Wang L."/>
        </authorList>
    </citation>
    <scope>NUCLEOTIDE SEQUENCE [LARGE SCALE GENOMIC DNA]</scope>
    <source>
        <strain evidence="2">cv. PW_Plant_1</strain>
    </source>
</reference>
<name>A0ACC2B6L2_DIPCM</name>
<sequence length="196" mass="22011">MATSSASHLFLCSPPTSSRHSHAHFRHAFPYVSPSGIASIAAGKQLCSFHSFSKRDINQLLQSSRTGFRRCSEYCSAAIVSAMSKPVIQFIRGVDEFTVPDVSLTRSRDQTNGVATFVFDQPSIFDSSRELGDITGFYMIDEEGTLQSVDVSAKFVNGKPAKIEARFVMRTPKEWDRFMRFMERYAKENNLGFVKK</sequence>
<dbReference type="Proteomes" id="UP001162992">
    <property type="component" value="Chromosome 17"/>
</dbReference>
<gene>
    <name evidence="1" type="ORF">O6H91_17G049500</name>
</gene>
<protein>
    <submittedName>
        <fullName evidence="1">Uncharacterized protein</fullName>
    </submittedName>
</protein>
<evidence type="ECO:0000313" key="1">
    <source>
        <dbReference type="EMBL" id="KAJ7525409.1"/>
    </source>
</evidence>
<keyword evidence="2" id="KW-1185">Reference proteome</keyword>